<dbReference type="SUPFAM" id="SSF53474">
    <property type="entry name" value="alpha/beta-Hydrolases"/>
    <property type="match status" value="1"/>
</dbReference>
<keyword evidence="6" id="KW-0597">Phosphoprotein</keyword>
<evidence type="ECO:0000256" key="3">
    <source>
        <dbReference type="ARBA" id="ARBA00004520"/>
    </source>
</evidence>
<keyword evidence="9" id="KW-0967">Endosome</keyword>
<evidence type="ECO:0000313" key="36">
    <source>
        <dbReference type="EMBL" id="JAR89929.1"/>
    </source>
</evidence>
<dbReference type="PANTHER" id="PTHR45792:SF8">
    <property type="entry name" value="DIACYLGLYCEROL LIPASE-ALPHA"/>
    <property type="match status" value="1"/>
</dbReference>
<keyword evidence="14" id="KW-0770">Synapse</keyword>
<feature type="transmembrane region" description="Helical" evidence="34">
    <location>
        <begin position="97"/>
        <end position="118"/>
    </location>
</feature>
<evidence type="ECO:0000256" key="32">
    <source>
        <dbReference type="ARBA" id="ARBA00082132"/>
    </source>
</evidence>
<comment type="catalytic activity">
    <reaction evidence="26">
        <text>1-(9Z-octadecenoyl)-2-(5Z,8Z,11Z,14Z-eicosatetraenoyl)-sn-glycerol + H2O = 2-(5Z,8Z,11Z,14Z-eicosatetraenoyl)-glycerol + (9Z)-octadecenoate + H(+)</text>
        <dbReference type="Rhea" id="RHEA:38515"/>
        <dbReference type="ChEBI" id="CHEBI:15377"/>
        <dbReference type="ChEBI" id="CHEBI:15378"/>
        <dbReference type="ChEBI" id="CHEBI:30823"/>
        <dbReference type="ChEBI" id="CHEBI:52392"/>
        <dbReference type="ChEBI" id="CHEBI:75449"/>
    </reaction>
    <physiologicalReaction direction="left-to-right" evidence="26">
        <dbReference type="Rhea" id="RHEA:38516"/>
    </physiologicalReaction>
</comment>
<organism evidence="36">
    <name type="scientific">Ixodes ricinus</name>
    <name type="common">Common tick</name>
    <name type="synonym">Acarus ricinus</name>
    <dbReference type="NCBI Taxonomy" id="34613"/>
    <lineage>
        <taxon>Eukaryota</taxon>
        <taxon>Metazoa</taxon>
        <taxon>Ecdysozoa</taxon>
        <taxon>Arthropoda</taxon>
        <taxon>Chelicerata</taxon>
        <taxon>Arachnida</taxon>
        <taxon>Acari</taxon>
        <taxon>Parasitiformes</taxon>
        <taxon>Ixodida</taxon>
        <taxon>Ixodoidea</taxon>
        <taxon>Ixodidae</taxon>
        <taxon>Ixodinae</taxon>
        <taxon>Ixodes</taxon>
    </lineage>
</organism>
<evidence type="ECO:0000256" key="31">
    <source>
        <dbReference type="ARBA" id="ARBA00081678"/>
    </source>
</evidence>
<evidence type="ECO:0000256" key="5">
    <source>
        <dbReference type="ARBA" id="ARBA00022475"/>
    </source>
</evidence>
<evidence type="ECO:0000256" key="16">
    <source>
        <dbReference type="ARBA" id="ARBA00023136"/>
    </source>
</evidence>
<evidence type="ECO:0000256" key="20">
    <source>
        <dbReference type="ARBA" id="ARBA00024531"/>
    </source>
</evidence>
<dbReference type="GO" id="GO:0019369">
    <property type="term" value="P:arachidonate metabolic process"/>
    <property type="evidence" value="ECO:0007669"/>
    <property type="project" value="TreeGrafter"/>
</dbReference>
<dbReference type="GO" id="GO:0046872">
    <property type="term" value="F:metal ion binding"/>
    <property type="evidence" value="ECO:0007669"/>
    <property type="project" value="UniProtKB-KW"/>
</dbReference>
<evidence type="ECO:0000256" key="29">
    <source>
        <dbReference type="ARBA" id="ARBA00063298"/>
    </source>
</evidence>
<feature type="region of interest" description="Disordered" evidence="33">
    <location>
        <begin position="752"/>
        <end position="772"/>
    </location>
</feature>
<comment type="catalytic activity">
    <reaction evidence="20">
        <text>a 1,2-diacyl-sn-glycerol + H2O = a 2-acylglycerol + a fatty acid + H(+)</text>
        <dbReference type="Rhea" id="RHEA:33275"/>
        <dbReference type="ChEBI" id="CHEBI:15377"/>
        <dbReference type="ChEBI" id="CHEBI:15378"/>
        <dbReference type="ChEBI" id="CHEBI:17389"/>
        <dbReference type="ChEBI" id="CHEBI:17815"/>
        <dbReference type="ChEBI" id="CHEBI:28868"/>
        <dbReference type="EC" id="3.1.1.116"/>
    </reaction>
    <physiologicalReaction direction="left-to-right" evidence="20">
        <dbReference type="Rhea" id="RHEA:33276"/>
    </physiologicalReaction>
</comment>
<dbReference type="PANTHER" id="PTHR45792">
    <property type="entry name" value="DIACYLGLYCEROL LIPASE HOMOLOG-RELATED"/>
    <property type="match status" value="1"/>
</dbReference>
<feature type="region of interest" description="Disordered" evidence="33">
    <location>
        <begin position="833"/>
        <end position="855"/>
    </location>
</feature>
<evidence type="ECO:0000256" key="1">
    <source>
        <dbReference type="ARBA" id="ARBA00001913"/>
    </source>
</evidence>
<feature type="transmembrane region" description="Helical" evidence="34">
    <location>
        <begin position="472"/>
        <end position="491"/>
    </location>
</feature>
<feature type="region of interest" description="Disordered" evidence="33">
    <location>
        <begin position="672"/>
        <end position="714"/>
    </location>
</feature>
<evidence type="ECO:0000256" key="8">
    <source>
        <dbReference type="ARBA" id="ARBA00022723"/>
    </source>
</evidence>
<evidence type="ECO:0000256" key="7">
    <source>
        <dbReference type="ARBA" id="ARBA00022692"/>
    </source>
</evidence>
<evidence type="ECO:0000256" key="15">
    <source>
        <dbReference type="ARBA" id="ARBA00023098"/>
    </source>
</evidence>
<feature type="transmembrane region" description="Helical" evidence="34">
    <location>
        <begin position="18"/>
        <end position="43"/>
    </location>
</feature>
<dbReference type="GO" id="GO:0046340">
    <property type="term" value="P:diacylglycerol catabolic process"/>
    <property type="evidence" value="ECO:0007669"/>
    <property type="project" value="TreeGrafter"/>
</dbReference>
<dbReference type="GO" id="GO:0098921">
    <property type="term" value="P:retrograde trans-synaptic signaling by endocannabinoid"/>
    <property type="evidence" value="ECO:0007669"/>
    <property type="project" value="UniProtKB-ARBA"/>
</dbReference>
<comment type="catalytic activity">
    <reaction evidence="27">
        <text>1-octadecanoyl-2-(5Z,8Z,11Z,14Z-eicosatetraenoyl)-sn-glycerol + H2O = 2-(5Z,8Z,11Z,14Z-eicosatetraenoyl)-glycerol + octadecanoate + H(+)</text>
        <dbReference type="Rhea" id="RHEA:38507"/>
        <dbReference type="ChEBI" id="CHEBI:15377"/>
        <dbReference type="ChEBI" id="CHEBI:15378"/>
        <dbReference type="ChEBI" id="CHEBI:25629"/>
        <dbReference type="ChEBI" id="CHEBI:52392"/>
        <dbReference type="ChEBI" id="CHEBI:75728"/>
    </reaction>
    <physiologicalReaction direction="left-to-right" evidence="27">
        <dbReference type="Rhea" id="RHEA:38508"/>
    </physiologicalReaction>
</comment>
<name>A0A147BGL2_IXORI</name>
<keyword evidence="13 34" id="KW-1133">Transmembrane helix</keyword>
<evidence type="ECO:0000256" key="17">
    <source>
        <dbReference type="ARBA" id="ARBA00023180"/>
    </source>
</evidence>
<evidence type="ECO:0000256" key="23">
    <source>
        <dbReference type="ARBA" id="ARBA00048382"/>
    </source>
</evidence>
<evidence type="ECO:0000256" key="4">
    <source>
        <dbReference type="ARBA" id="ARBA00010701"/>
    </source>
</evidence>
<evidence type="ECO:0000256" key="34">
    <source>
        <dbReference type="SAM" id="Phobius"/>
    </source>
</evidence>
<dbReference type="InterPro" id="IPR029058">
    <property type="entry name" value="AB_hydrolase_fold"/>
</dbReference>
<dbReference type="GO" id="GO:0032591">
    <property type="term" value="C:dendritic spine membrane"/>
    <property type="evidence" value="ECO:0007669"/>
    <property type="project" value="UniProtKB-SubCell"/>
</dbReference>
<feature type="domain" description="Fungal lipase-type" evidence="35">
    <location>
        <begin position="400"/>
        <end position="536"/>
    </location>
</feature>
<evidence type="ECO:0000256" key="33">
    <source>
        <dbReference type="SAM" id="MobiDB-lite"/>
    </source>
</evidence>
<feature type="transmembrane region" description="Helical" evidence="34">
    <location>
        <begin position="133"/>
        <end position="156"/>
    </location>
</feature>
<comment type="catalytic activity">
    <reaction evidence="25">
        <text>1-(9Z-octadecenoyl)-2-(9Z,12Z-octadecadienoyl)-sn-glycerol + H2O = 2-(9Z,12Z-octadecadienoyl)-glycerol + (9Z)-octadecenoate + H(+)</text>
        <dbReference type="Rhea" id="RHEA:38523"/>
        <dbReference type="ChEBI" id="CHEBI:15377"/>
        <dbReference type="ChEBI" id="CHEBI:15378"/>
        <dbReference type="ChEBI" id="CHEBI:30823"/>
        <dbReference type="ChEBI" id="CHEBI:75450"/>
        <dbReference type="ChEBI" id="CHEBI:75457"/>
    </reaction>
    <physiologicalReaction direction="left-to-right" evidence="25">
        <dbReference type="Rhea" id="RHEA:38524"/>
    </physiologicalReaction>
</comment>
<evidence type="ECO:0000256" key="25">
    <source>
        <dbReference type="ARBA" id="ARBA00050709"/>
    </source>
</evidence>
<dbReference type="InterPro" id="IPR002921">
    <property type="entry name" value="Fungal_lipase-type"/>
</dbReference>
<evidence type="ECO:0000256" key="14">
    <source>
        <dbReference type="ARBA" id="ARBA00023018"/>
    </source>
</evidence>
<dbReference type="GO" id="GO:0031901">
    <property type="term" value="C:early endosome membrane"/>
    <property type="evidence" value="ECO:0007669"/>
    <property type="project" value="UniProtKB-SubCell"/>
</dbReference>
<evidence type="ECO:0000256" key="12">
    <source>
        <dbReference type="ARBA" id="ARBA00022963"/>
    </source>
</evidence>
<keyword evidence="5" id="KW-1003">Cell membrane</keyword>
<evidence type="ECO:0000256" key="24">
    <source>
        <dbReference type="ARBA" id="ARBA00050486"/>
    </source>
</evidence>
<dbReference type="EC" id="3.1.1.116" evidence="21"/>
<evidence type="ECO:0000256" key="2">
    <source>
        <dbReference type="ARBA" id="ARBA00004332"/>
    </source>
</evidence>
<keyword evidence="11" id="KW-0106">Calcium</keyword>
<keyword evidence="7 34" id="KW-0812">Transmembrane</keyword>
<evidence type="ECO:0000259" key="35">
    <source>
        <dbReference type="Pfam" id="PF01764"/>
    </source>
</evidence>
<dbReference type="Pfam" id="PF01764">
    <property type="entry name" value="Lipase_3"/>
    <property type="match status" value="1"/>
</dbReference>
<comment type="catalytic activity">
    <reaction evidence="28">
        <text>1-(9Z-octadecenoyl)-2-O-(5Z,8Z,11Z,14Z-eicosatetraenyl)-sn-glycerol + H2O = 2-O-(5Z,8Z,11Z,14Z)-eicosatetraenylglycerol + (9Z)-octadecenoate + H(+)</text>
        <dbReference type="Rhea" id="RHEA:38527"/>
        <dbReference type="ChEBI" id="CHEBI:15377"/>
        <dbReference type="ChEBI" id="CHEBI:15378"/>
        <dbReference type="ChEBI" id="CHEBI:30823"/>
        <dbReference type="ChEBI" id="CHEBI:75913"/>
        <dbReference type="ChEBI" id="CHEBI:75914"/>
    </reaction>
    <physiologicalReaction direction="left-to-right" evidence="28">
        <dbReference type="Rhea" id="RHEA:38528"/>
    </physiologicalReaction>
</comment>
<evidence type="ECO:0000256" key="27">
    <source>
        <dbReference type="ARBA" id="ARBA00052106"/>
    </source>
</evidence>
<evidence type="ECO:0000256" key="26">
    <source>
        <dbReference type="ARBA" id="ARBA00050861"/>
    </source>
</evidence>
<proteinExistence type="inferred from homology"/>
<keyword evidence="17" id="KW-0325">Glycoprotein</keyword>
<dbReference type="AlphaFoldDB" id="A0A147BGL2"/>
<evidence type="ECO:0000256" key="13">
    <source>
        <dbReference type="ARBA" id="ARBA00022989"/>
    </source>
</evidence>
<keyword evidence="16 34" id="KW-0472">Membrane</keyword>
<evidence type="ECO:0000256" key="21">
    <source>
        <dbReference type="ARBA" id="ARBA00026104"/>
    </source>
</evidence>
<feature type="region of interest" description="Disordered" evidence="33">
    <location>
        <begin position="794"/>
        <end position="820"/>
    </location>
</feature>
<comment type="catalytic activity">
    <reaction evidence="24">
        <text>1-(9Z-octadecenoyl)-2-octadecanoyl-sn-glycerol + H2O = 2-octadecanoylglycerol + (9Z)-octadecenoate + H(+)</text>
        <dbReference type="Rhea" id="RHEA:38519"/>
        <dbReference type="ChEBI" id="CHEBI:15377"/>
        <dbReference type="ChEBI" id="CHEBI:15378"/>
        <dbReference type="ChEBI" id="CHEBI:30823"/>
        <dbReference type="ChEBI" id="CHEBI:75448"/>
        <dbReference type="ChEBI" id="CHEBI:75456"/>
    </reaction>
    <physiologicalReaction direction="left-to-right" evidence="24">
        <dbReference type="Rhea" id="RHEA:38520"/>
    </physiologicalReaction>
</comment>
<dbReference type="GO" id="GO:0098839">
    <property type="term" value="C:postsynaptic density membrane"/>
    <property type="evidence" value="ECO:0007669"/>
    <property type="project" value="UniProtKB-SubCell"/>
</dbReference>
<feature type="compositionally biased region" description="Polar residues" evidence="33">
    <location>
        <begin position="794"/>
        <end position="804"/>
    </location>
</feature>
<evidence type="ECO:0000256" key="28">
    <source>
        <dbReference type="ARBA" id="ARBA00052463"/>
    </source>
</evidence>
<keyword evidence="18" id="KW-0628">Postsynaptic cell membrane</keyword>
<evidence type="ECO:0000256" key="6">
    <source>
        <dbReference type="ARBA" id="ARBA00022553"/>
    </source>
</evidence>
<reference evidence="36" key="1">
    <citation type="journal article" date="2018" name="PLoS Negl. Trop. Dis.">
        <title>Sialome diversity of ticks revealed by RNAseq of single tick salivary glands.</title>
        <authorList>
            <person name="Perner J."/>
            <person name="Kropackova S."/>
            <person name="Kopacek P."/>
            <person name="Ribeiro J.M."/>
        </authorList>
    </citation>
    <scope>NUCLEOTIDE SEQUENCE</scope>
    <source>
        <strain evidence="36">Siblings of single egg batch collected in Ceske Budejovice</strain>
        <tissue evidence="36">Salivary glands</tissue>
    </source>
</reference>
<evidence type="ECO:0000256" key="18">
    <source>
        <dbReference type="ARBA" id="ARBA00023257"/>
    </source>
</evidence>
<evidence type="ECO:0000256" key="19">
    <source>
        <dbReference type="ARBA" id="ARBA00023273"/>
    </source>
</evidence>
<dbReference type="CDD" id="cd00519">
    <property type="entry name" value="Lipase_3"/>
    <property type="match status" value="1"/>
</dbReference>
<dbReference type="FunFam" id="3.40.50.1820:FF:000015">
    <property type="entry name" value="Sn1-specific diacylglycerol lipase alpha"/>
    <property type="match status" value="1"/>
</dbReference>
<feature type="transmembrane region" description="Helical" evidence="34">
    <location>
        <begin position="58"/>
        <end position="77"/>
    </location>
</feature>
<evidence type="ECO:0000256" key="30">
    <source>
        <dbReference type="ARBA" id="ARBA00071957"/>
    </source>
</evidence>
<comment type="cofactor">
    <cofactor evidence="1">
        <name>Ca(2+)</name>
        <dbReference type="ChEBI" id="CHEBI:29108"/>
    </cofactor>
</comment>
<protein>
    <recommendedName>
        <fullName evidence="30">Diacylglycerol lipase-alpha</fullName>
        <ecNumber evidence="21">3.1.1.116</ecNumber>
    </recommendedName>
    <alternativeName>
        <fullName evidence="32">Neural stem cell-derived dendrite regulator</fullName>
    </alternativeName>
    <alternativeName>
        <fullName evidence="31">Sn1-specific diacylglycerol lipase alpha</fullName>
    </alternativeName>
</protein>
<evidence type="ECO:0000256" key="9">
    <source>
        <dbReference type="ARBA" id="ARBA00022753"/>
    </source>
</evidence>
<comment type="similarity">
    <text evidence="4">Belongs to the AB hydrolase superfamily. Lipase family.</text>
</comment>
<accession>A0A147BGL2</accession>
<evidence type="ECO:0000256" key="10">
    <source>
        <dbReference type="ARBA" id="ARBA00022801"/>
    </source>
</evidence>
<keyword evidence="15" id="KW-0443">Lipid metabolism</keyword>
<keyword evidence="10" id="KW-0378">Hydrolase</keyword>
<comment type="subunit">
    <text evidence="29">Interacts (via C-terminal) with CAMK2A; leading to the phosphorylation and inhibition of DAGLA enzymatic activity. Interacts (via PPXXF motif) with HOMER1 and HOMER2; this interaction is required for DAGLA membrane localization.</text>
</comment>
<sequence length="1074" mass="119758">MPGVVVFKRRWSVGSDDFVVPGIFLLVLHTIWLIVLAVLLLVLDFGEVACISDLQGHMLGYIVILSGCVVVEGFISWVSMRGSILDTAPRASMQYLLYVRLGILLVEVSWLVVGVIWVSNHYDSCPMGLAKDAVLGIIVCNWCVLLSVLVTVWCTFDRAGRTWVKMKRYQRSLKDGKLRYKRSGSSHRNWRHRKAVREYQDSWNKRCRLLFCCMGTNDRNRNSFTEIAKLLSDFFRDLDVVPSDVVAGLVLLRKFQRQERLVIAHQTGNDTYQFLSGVAVTPSTRFLDVNHPNVCDAVMAITHYMHYALGVYGWPMFMMSHGGTGCCKLFPSLRCCCLPSRKKKRDRALVVEDNCCYCNYAALKNMVNNHNMEVVYVTYHVDVGETPFFVAVDHEKRTVVVSVRGTLSLQDVLTDLNAEGEPLPTNPPHEDWLGHKGMVQAAEYIRRKLVDEGILSQAFNYSLDKGTTQYDLVLVGHSLGAGAAAILAILLKQDFPNLLCYAYAPPGGLLSLPAVEYSKTFITSVVLGKDVVPRIGLHQMEALRTDLINAIKRSEDPKWKIILGGVFCCCPDEVNFDRMEDLTSASRDVTSHPSDSTIALTAHQPLYPPGRIIHIVRNHPKERMMGKNEPVFQALWADNKDFDQVLISPVMIQDHMPDKLLYALEKLLVNTGPTKPTRKAAKPQPGVTQRDQGSRDALLTDTPPSRGSPPHGVVLETSFTDFLPPSEMERQQWDQSSTDLAYQMKALRLVPASREASEKNDDSFETSSASELPIKSDTVRPNWMSWAPLASPETYSDVSSISSKGSHHRNNGSETQPWAGIPVMNPLVAFRLESPSLPQPEGPKDQDTSPDAGATQQVVTRATVEARPPWVHPDMHIAPPESRGPDVRPADLHLDFEDFKAEGFYGRPEEQQPIHQGSILYASEKDSTYASTSTGERLFTPRETKHVTFDLYGSHDVWHDRGLLEEHEPREPADDGEDSGDSMYNSGESFPPACAEEQQASNVYGYTCCQRSPPPSPRSDSEEEDEISSDSGGEEGHYEPRSPPGLVVTSGPRTSKCSPVVTRQSRPPPMESSL</sequence>
<keyword evidence="19" id="KW-0966">Cell projection</keyword>
<dbReference type="Gene3D" id="3.40.50.1820">
    <property type="entry name" value="alpha/beta hydrolase"/>
    <property type="match status" value="1"/>
</dbReference>
<keyword evidence="8" id="KW-0479">Metal-binding</keyword>
<evidence type="ECO:0000256" key="22">
    <source>
        <dbReference type="ARBA" id="ARBA00037872"/>
    </source>
</evidence>
<dbReference type="GO" id="GO:0004465">
    <property type="term" value="F:lipoprotein lipase activity"/>
    <property type="evidence" value="ECO:0007669"/>
    <property type="project" value="TreeGrafter"/>
</dbReference>
<comment type="subcellular location">
    <subcellularLocation>
        <location evidence="2">Cell projection</location>
        <location evidence="2">Dendritic spine membrane</location>
        <topology evidence="2">Multi-pass membrane protein</topology>
    </subcellularLocation>
    <subcellularLocation>
        <location evidence="3">Early endosome membrane</location>
        <topology evidence="3">Multi-pass membrane protein</topology>
    </subcellularLocation>
    <subcellularLocation>
        <location evidence="22">Postsynaptic density membrane</location>
        <topology evidence="22">Multi-pass membrane protein</topology>
    </subcellularLocation>
</comment>
<feature type="region of interest" description="Disordered" evidence="33">
    <location>
        <begin position="965"/>
        <end position="1074"/>
    </location>
</feature>
<comment type="catalytic activity">
    <reaction evidence="23">
        <text>1,2-di-(9Z-octadecenoyl)-sn-glycerol + H2O = 2-(9Z-octadecenoyl)-glycerol + (9Z)-octadecenoate + H(+)</text>
        <dbReference type="Rhea" id="RHEA:38511"/>
        <dbReference type="ChEBI" id="CHEBI:15377"/>
        <dbReference type="ChEBI" id="CHEBI:15378"/>
        <dbReference type="ChEBI" id="CHEBI:30823"/>
        <dbReference type="ChEBI" id="CHEBI:52333"/>
        <dbReference type="ChEBI" id="CHEBI:73990"/>
    </reaction>
    <physiologicalReaction direction="left-to-right" evidence="23">
        <dbReference type="Rhea" id="RHEA:38512"/>
    </physiologicalReaction>
</comment>
<dbReference type="GO" id="GO:0047372">
    <property type="term" value="F:monoacylglycerol lipase activity"/>
    <property type="evidence" value="ECO:0007669"/>
    <property type="project" value="UniProtKB-ARBA"/>
</dbReference>
<keyword evidence="12" id="KW-0442">Lipid degradation</keyword>
<dbReference type="InterPro" id="IPR052214">
    <property type="entry name" value="DAG_Lipase-Related"/>
</dbReference>
<feature type="compositionally biased region" description="Polar residues" evidence="33">
    <location>
        <begin position="1051"/>
        <end position="1065"/>
    </location>
</feature>
<evidence type="ECO:0000256" key="11">
    <source>
        <dbReference type="ARBA" id="ARBA00022837"/>
    </source>
</evidence>
<dbReference type="EMBL" id="GEGO01005475">
    <property type="protein sequence ID" value="JAR89929.1"/>
    <property type="molecule type" value="Transcribed_RNA"/>
</dbReference>